<reference evidence="1 2" key="2">
    <citation type="submission" date="2023-06" db="EMBL/GenBank/DDBJ databases">
        <title>Identification and characterization of horizontal gene transfer across gut microbiota members of farm animals based on homology search.</title>
        <authorList>
            <person name="Schwarzerova J."/>
            <person name="Nykrynova M."/>
            <person name="Jureckova K."/>
            <person name="Cejkova D."/>
            <person name="Rychlik I."/>
        </authorList>
    </citation>
    <scope>NUCLEOTIDE SEQUENCE [LARGE SCALE GENOMIC DNA]</scope>
    <source>
        <strain evidence="1 2">ET340</strain>
    </source>
</reference>
<protein>
    <submittedName>
        <fullName evidence="1">Aspartate dehydrogenase</fullName>
    </submittedName>
</protein>
<comment type="caution">
    <text evidence="1">The sequence shown here is derived from an EMBL/GenBank/DDBJ whole genome shotgun (WGS) entry which is preliminary data.</text>
</comment>
<sequence>MGLFFRKKQEIHSYDKGSQQPVIRASICTGEKVAGFRDIRTGKITEVMLIRTPADLERFRQLYGIGEDEIRTEY</sequence>
<keyword evidence="2" id="KW-1185">Reference proteome</keyword>
<organism evidence="1 2">
    <name type="scientific">Allofournierella massiliensis</name>
    <dbReference type="NCBI Taxonomy" id="1650663"/>
    <lineage>
        <taxon>Bacteria</taxon>
        <taxon>Bacillati</taxon>
        <taxon>Bacillota</taxon>
        <taxon>Clostridia</taxon>
        <taxon>Eubacteriales</taxon>
        <taxon>Oscillospiraceae</taxon>
        <taxon>Allofournierella</taxon>
    </lineage>
</organism>
<dbReference type="RefSeq" id="WP_289599319.1">
    <property type="nucleotide sequence ID" value="NZ_JAUDCL010000005.1"/>
</dbReference>
<gene>
    <name evidence="1" type="ORF">QUW08_04520</name>
</gene>
<evidence type="ECO:0000313" key="1">
    <source>
        <dbReference type="EMBL" id="MDM8200561.1"/>
    </source>
</evidence>
<dbReference type="EMBL" id="JAUDCL010000005">
    <property type="protein sequence ID" value="MDM8200561.1"/>
    <property type="molecule type" value="Genomic_DNA"/>
</dbReference>
<proteinExistence type="predicted"/>
<reference evidence="2" key="1">
    <citation type="submission" date="2023-06" db="EMBL/GenBank/DDBJ databases">
        <title>Identification and characterization of horizontal gene transfer across gut microbiota members of farm animals based on homology search.</title>
        <authorList>
            <person name="Zeman M."/>
            <person name="Kubasova T."/>
            <person name="Jahodarova E."/>
            <person name="Nykrynova M."/>
            <person name="Rychlik I."/>
        </authorList>
    </citation>
    <scope>NUCLEOTIDE SEQUENCE [LARGE SCALE GENOMIC DNA]</scope>
    <source>
        <strain evidence="2">ET340</strain>
    </source>
</reference>
<reference evidence="1 2" key="3">
    <citation type="submission" date="2023-06" db="EMBL/GenBank/DDBJ databases">
        <authorList>
            <person name="Zeman M."/>
            <person name="Kubasova T."/>
            <person name="Jahodarova E."/>
            <person name="Nykrynova M."/>
            <person name="Rychlik I."/>
        </authorList>
    </citation>
    <scope>NUCLEOTIDE SEQUENCE [LARGE SCALE GENOMIC DNA]</scope>
    <source>
        <strain evidence="1 2">ET340</strain>
    </source>
</reference>
<dbReference type="Proteomes" id="UP001529380">
    <property type="component" value="Unassembled WGS sequence"/>
</dbReference>
<evidence type="ECO:0000313" key="2">
    <source>
        <dbReference type="Proteomes" id="UP001529380"/>
    </source>
</evidence>
<accession>A0ABT7UNV8</accession>
<name>A0ABT7UNV8_9FIRM</name>